<evidence type="ECO:0000313" key="6">
    <source>
        <dbReference type="EMBL" id="MCL7045752.1"/>
    </source>
</evidence>
<name>A0AA41VQW4_PAPNU</name>
<dbReference type="Proteomes" id="UP001177140">
    <property type="component" value="Unassembled WGS sequence"/>
</dbReference>
<evidence type="ECO:0000259" key="5">
    <source>
        <dbReference type="Pfam" id="PF00152"/>
    </source>
</evidence>
<keyword evidence="2" id="KW-0547">Nucleotide-binding</keyword>
<accession>A0AA41VQW4</accession>
<keyword evidence="4" id="KW-0030">Aminoacyl-tRNA synthetase</keyword>
<evidence type="ECO:0000256" key="4">
    <source>
        <dbReference type="ARBA" id="ARBA00023146"/>
    </source>
</evidence>
<dbReference type="AlphaFoldDB" id="A0AA41VQW4"/>
<proteinExistence type="predicted"/>
<dbReference type="GO" id="GO:0005524">
    <property type="term" value="F:ATP binding"/>
    <property type="evidence" value="ECO:0007669"/>
    <property type="project" value="UniProtKB-KW"/>
</dbReference>
<evidence type="ECO:0000256" key="3">
    <source>
        <dbReference type="ARBA" id="ARBA00022840"/>
    </source>
</evidence>
<evidence type="ECO:0000256" key="2">
    <source>
        <dbReference type="ARBA" id="ARBA00022741"/>
    </source>
</evidence>
<dbReference type="Gene3D" id="2.40.50.140">
    <property type="entry name" value="Nucleic acid-binding proteins"/>
    <property type="match status" value="1"/>
</dbReference>
<dbReference type="EMBL" id="JAJJMA010273183">
    <property type="protein sequence ID" value="MCL7045752.1"/>
    <property type="molecule type" value="Genomic_DNA"/>
</dbReference>
<dbReference type="SUPFAM" id="SSF50249">
    <property type="entry name" value="Nucleic acid-binding proteins"/>
    <property type="match status" value="1"/>
</dbReference>
<dbReference type="InterPro" id="IPR004364">
    <property type="entry name" value="Aa-tRNA-synt_II"/>
</dbReference>
<sequence length="436" mass="50433">TLKAGERREEVIISLSGKEFCVYNGILKNLQRRELSSQLIFYDFQSGGSQVQLMVDASNFDMEAAEFTHFRSDVKRGDIVGVTGFPVSFPFVVLRNCFHMMPRAKAGLAVDNANTKVKIHFISAGNPESYTLKDQETRYRKRYMDLMLNEKVPQTFRTRAKVVSYIRRFLEDLDFLEVETPMMNMIAGGATAKPFNTYHNDPKKKLFMQFTTCEFDEAYADYYDLMEHTEKMLSGKERIDMIGELEKMASLDISKDLSSDITNKYLLDVSIKFDVKCPPPQTTVWLLDKEMCVNPTFIIDHPEIMSPLAKSYRSKPGLTERFELFMNKHEVFNAYTELNDPVVQCEQFAKQLKVSLLVIFFFNPQVGALFELISFEISVYHIQTNVTANEVTLFPAMKHDESAPKKKKRIENKKLISLELFFFPSRIHGQTRKERN</sequence>
<dbReference type="GO" id="GO:0000049">
    <property type="term" value="F:tRNA binding"/>
    <property type="evidence" value="ECO:0007669"/>
    <property type="project" value="TreeGrafter"/>
</dbReference>
<dbReference type="PANTHER" id="PTHR42918">
    <property type="entry name" value="LYSYL-TRNA SYNTHETASE"/>
    <property type="match status" value="1"/>
</dbReference>
<evidence type="ECO:0000313" key="7">
    <source>
        <dbReference type="Proteomes" id="UP001177140"/>
    </source>
</evidence>
<gene>
    <name evidence="6" type="ORF">MKW94_005127</name>
</gene>
<dbReference type="Gene3D" id="3.30.930.10">
    <property type="entry name" value="Bira Bifunctional Protein, Domain 2"/>
    <property type="match status" value="2"/>
</dbReference>
<dbReference type="GO" id="GO:0006430">
    <property type="term" value="P:lysyl-tRNA aminoacylation"/>
    <property type="evidence" value="ECO:0007669"/>
    <property type="project" value="InterPro"/>
</dbReference>
<dbReference type="GO" id="GO:0005829">
    <property type="term" value="C:cytosol"/>
    <property type="evidence" value="ECO:0007669"/>
    <property type="project" value="TreeGrafter"/>
</dbReference>
<keyword evidence="7" id="KW-1185">Reference proteome</keyword>
<keyword evidence="3" id="KW-0067">ATP-binding</keyword>
<protein>
    <recommendedName>
        <fullName evidence="5">Aminoacyl-tRNA synthetase class II (D/K/N) domain-containing protein</fullName>
    </recommendedName>
</protein>
<dbReference type="InterPro" id="IPR045864">
    <property type="entry name" value="aa-tRNA-synth_II/BPL/LPL"/>
</dbReference>
<feature type="domain" description="Aminoacyl-tRNA synthetase class II (D/K/N)" evidence="5">
    <location>
        <begin position="208"/>
        <end position="351"/>
    </location>
</feature>
<feature type="non-terminal residue" evidence="6">
    <location>
        <position position="1"/>
    </location>
</feature>
<dbReference type="PRINTS" id="PR00982">
    <property type="entry name" value="TRNASYNTHLYS"/>
</dbReference>
<reference evidence="6" key="1">
    <citation type="submission" date="2022-03" db="EMBL/GenBank/DDBJ databases">
        <title>A functionally conserved STORR gene fusion in Papaver species that diverged 16.8 million years ago.</title>
        <authorList>
            <person name="Catania T."/>
        </authorList>
    </citation>
    <scope>NUCLEOTIDE SEQUENCE</scope>
    <source>
        <strain evidence="6">S-191538</strain>
    </source>
</reference>
<evidence type="ECO:0000256" key="1">
    <source>
        <dbReference type="ARBA" id="ARBA00022598"/>
    </source>
</evidence>
<organism evidence="6 7">
    <name type="scientific">Papaver nudicaule</name>
    <name type="common">Iceland poppy</name>
    <dbReference type="NCBI Taxonomy" id="74823"/>
    <lineage>
        <taxon>Eukaryota</taxon>
        <taxon>Viridiplantae</taxon>
        <taxon>Streptophyta</taxon>
        <taxon>Embryophyta</taxon>
        <taxon>Tracheophyta</taxon>
        <taxon>Spermatophyta</taxon>
        <taxon>Magnoliopsida</taxon>
        <taxon>Ranunculales</taxon>
        <taxon>Papaveraceae</taxon>
        <taxon>Papaveroideae</taxon>
        <taxon>Papaver</taxon>
    </lineage>
</organism>
<comment type="caution">
    <text evidence="6">The sequence shown here is derived from an EMBL/GenBank/DDBJ whole genome shotgun (WGS) entry which is preliminary data.</text>
</comment>
<keyword evidence="1" id="KW-0436">Ligase</keyword>
<feature type="domain" description="Aminoacyl-tRNA synthetase class II (D/K/N)" evidence="5">
    <location>
        <begin position="134"/>
        <end position="207"/>
    </location>
</feature>
<dbReference type="Pfam" id="PF00152">
    <property type="entry name" value="tRNA-synt_2"/>
    <property type="match status" value="2"/>
</dbReference>
<dbReference type="GO" id="GO:0004824">
    <property type="term" value="F:lysine-tRNA ligase activity"/>
    <property type="evidence" value="ECO:0007669"/>
    <property type="project" value="InterPro"/>
</dbReference>
<dbReference type="PANTHER" id="PTHR42918:SF9">
    <property type="entry name" value="LYSINE--TRNA LIGASE"/>
    <property type="match status" value="1"/>
</dbReference>
<dbReference type="InterPro" id="IPR018149">
    <property type="entry name" value="Lys-tRNA-synth_II_C"/>
</dbReference>
<dbReference type="InterPro" id="IPR012340">
    <property type="entry name" value="NA-bd_OB-fold"/>
</dbReference>
<dbReference type="SUPFAM" id="SSF55681">
    <property type="entry name" value="Class II aaRS and biotin synthetases"/>
    <property type="match status" value="1"/>
</dbReference>